<evidence type="ECO:0000313" key="1">
    <source>
        <dbReference type="EMBL" id="RDB17690.1"/>
    </source>
</evidence>
<keyword evidence="2" id="KW-1185">Reference proteome</keyword>
<dbReference type="AlphaFoldDB" id="A0A369J920"/>
<evidence type="ECO:0000313" key="2">
    <source>
        <dbReference type="Proteomes" id="UP000076154"/>
    </source>
</evidence>
<name>A0A369J920_HYPMA</name>
<reference evidence="1" key="1">
    <citation type="submission" date="2018-04" db="EMBL/GenBank/DDBJ databases">
        <title>Whole genome sequencing of Hypsizygus marmoreus.</title>
        <authorList>
            <person name="Choi I.-G."/>
            <person name="Min B."/>
            <person name="Kim J.-G."/>
            <person name="Kim S."/>
            <person name="Oh Y.-L."/>
            <person name="Kong W.-S."/>
            <person name="Park H."/>
            <person name="Jeong J."/>
            <person name="Song E.-S."/>
        </authorList>
    </citation>
    <scope>NUCLEOTIDE SEQUENCE [LARGE SCALE GENOMIC DNA]</scope>
    <source>
        <strain evidence="1">51987-8</strain>
    </source>
</reference>
<organism evidence="1 2">
    <name type="scientific">Hypsizygus marmoreus</name>
    <name type="common">White beech mushroom</name>
    <name type="synonym">Agaricus marmoreus</name>
    <dbReference type="NCBI Taxonomy" id="39966"/>
    <lineage>
        <taxon>Eukaryota</taxon>
        <taxon>Fungi</taxon>
        <taxon>Dikarya</taxon>
        <taxon>Basidiomycota</taxon>
        <taxon>Agaricomycotina</taxon>
        <taxon>Agaricomycetes</taxon>
        <taxon>Agaricomycetidae</taxon>
        <taxon>Agaricales</taxon>
        <taxon>Tricholomatineae</taxon>
        <taxon>Lyophyllaceae</taxon>
        <taxon>Hypsizygus</taxon>
    </lineage>
</organism>
<dbReference type="EMBL" id="LUEZ02000110">
    <property type="protein sequence ID" value="RDB17690.1"/>
    <property type="molecule type" value="Genomic_DNA"/>
</dbReference>
<sequence length="253" mass="28868">MHIWIPDMDPSLNLYACAPYGSPIPRLCWTLNPFVGCLYPKHLCSGLGLLSVLSPSRSSIPPRSSRSSRVLSSYNPSRSLFGLTKTHCEYWNGWDCVATVWSALCRERRIEQGSRDPLFGPPLMGHCREVPVRSVFLGPLLDYFASSWPLASEPLKDQYLLMTLWNLGHPILAFEDDIELDGARSLLLRWQHINYNGLVDISMDLGLKCIISCLEYLFIYILYLSASQPRLYMWMYLYPRTDRLNALGDAVRA</sequence>
<dbReference type="InParanoid" id="A0A369J920"/>
<comment type="caution">
    <text evidence="1">The sequence shown here is derived from an EMBL/GenBank/DDBJ whole genome shotgun (WGS) entry which is preliminary data.</text>
</comment>
<protein>
    <submittedName>
        <fullName evidence="1">Uncharacterized protein</fullName>
    </submittedName>
</protein>
<accession>A0A369J920</accession>
<gene>
    <name evidence="1" type="ORF">Hypma_001195</name>
</gene>
<dbReference type="Proteomes" id="UP000076154">
    <property type="component" value="Unassembled WGS sequence"/>
</dbReference>
<proteinExistence type="predicted"/>